<accession>D1NWG1</accession>
<dbReference type="AlphaFoldDB" id="D1NWG1"/>
<sequence length="40" mass="4718">MFSYVHFPFPLRRIFGYRCRHHAVQALRSEKKATAPSPTI</sequence>
<dbReference type="Proteomes" id="UP000003656">
    <property type="component" value="Unassembled WGS sequence"/>
</dbReference>
<comment type="caution">
    <text evidence="1">The sequence shown here is derived from an EMBL/GenBank/DDBJ whole genome shotgun (WGS) entry which is preliminary data.</text>
</comment>
<organism evidence="1 2">
    <name type="scientific">Bifidobacterium gallicum DSM 20093 = LMG 11596</name>
    <dbReference type="NCBI Taxonomy" id="561180"/>
    <lineage>
        <taxon>Bacteria</taxon>
        <taxon>Bacillati</taxon>
        <taxon>Actinomycetota</taxon>
        <taxon>Actinomycetes</taxon>
        <taxon>Bifidobacteriales</taxon>
        <taxon>Bifidobacteriaceae</taxon>
        <taxon>Bifidobacterium</taxon>
    </lineage>
</organism>
<evidence type="ECO:0000313" key="2">
    <source>
        <dbReference type="Proteomes" id="UP000003656"/>
    </source>
</evidence>
<protein>
    <submittedName>
        <fullName evidence="1">Uncharacterized protein</fullName>
    </submittedName>
</protein>
<reference evidence="1 2" key="1">
    <citation type="submission" date="2009-11" db="EMBL/GenBank/DDBJ databases">
        <authorList>
            <person name="Weinstock G."/>
            <person name="Sodergren E."/>
            <person name="Clifton S."/>
            <person name="Fulton L."/>
            <person name="Fulton B."/>
            <person name="Courtney L."/>
            <person name="Fronick C."/>
            <person name="Harrison M."/>
            <person name="Strong C."/>
            <person name="Farmer C."/>
            <person name="Delahaunty K."/>
            <person name="Markovic C."/>
            <person name="Hall O."/>
            <person name="Minx P."/>
            <person name="Tomlinson C."/>
            <person name="Mitreva M."/>
            <person name="Nelson J."/>
            <person name="Hou S."/>
            <person name="Wollam A."/>
            <person name="Pepin K.H."/>
            <person name="Johnson M."/>
            <person name="Bhonagiri V."/>
            <person name="Nash W.E."/>
            <person name="Warren W."/>
            <person name="Chinwalla A."/>
            <person name="Mardis E.R."/>
            <person name="Wilson R.K."/>
        </authorList>
    </citation>
    <scope>NUCLEOTIDE SEQUENCE [LARGE SCALE GENOMIC DNA]</scope>
    <source>
        <strain evidence="1 2">DSM 20093</strain>
    </source>
</reference>
<proteinExistence type="predicted"/>
<gene>
    <name evidence="1" type="ORF">BIFGAL_04212</name>
</gene>
<name>D1NWG1_9BIFI</name>
<evidence type="ECO:0000313" key="1">
    <source>
        <dbReference type="EMBL" id="EFA22448.1"/>
    </source>
</evidence>
<dbReference type="EMBL" id="ABXB03000004">
    <property type="protein sequence ID" value="EFA22448.1"/>
    <property type="molecule type" value="Genomic_DNA"/>
</dbReference>